<dbReference type="RefSeq" id="WP_152889425.1">
    <property type="nucleotide sequence ID" value="NZ_WHJC01000094.1"/>
</dbReference>
<evidence type="ECO:0008006" key="3">
    <source>
        <dbReference type="Google" id="ProtNLM"/>
    </source>
</evidence>
<keyword evidence="2" id="KW-1185">Reference proteome</keyword>
<dbReference type="Gene3D" id="2.40.10.10">
    <property type="entry name" value="Trypsin-like serine proteases"/>
    <property type="match status" value="1"/>
</dbReference>
<gene>
    <name evidence="1" type="ORF">GBZ86_07930</name>
</gene>
<sequence>MSYQEYDNILWICQNKIYEFLNIKNVIGIGLGHKYVKSQNTNEVCLNVFVEKKEDLINLKKSDIIPTKYKGIKTDVFELGTVTSSALNTKIRPVQCGYSIGPTNSNIAGTAGCIVQRGSGNNLSYFLLSNNHILTDSQTKPLGTRIVQPAIPDGGTILDAVATLSSYIPLQSGTRQINTVDCAIARIISNSFISNEIAWLGYPKGTSNVILGEKVKKIGRSSGRTTSTVRSISSFLYINLGGRYYLFQDQIIMDKFSLEGDSGSLVLNNSNKAIGLLMATSTYASIANNINSVLRALNVELTT</sequence>
<organism evidence="1 2">
    <name type="scientific">Clostridium tarantellae</name>
    <dbReference type="NCBI Taxonomy" id="39493"/>
    <lineage>
        <taxon>Bacteria</taxon>
        <taxon>Bacillati</taxon>
        <taxon>Bacillota</taxon>
        <taxon>Clostridia</taxon>
        <taxon>Eubacteriales</taxon>
        <taxon>Clostridiaceae</taxon>
        <taxon>Clostridium</taxon>
    </lineage>
</organism>
<comment type="caution">
    <text evidence="1">The sequence shown here is derived from an EMBL/GenBank/DDBJ whole genome shotgun (WGS) entry which is preliminary data.</text>
</comment>
<dbReference type="SUPFAM" id="SSF50494">
    <property type="entry name" value="Trypsin-like serine proteases"/>
    <property type="match status" value="1"/>
</dbReference>
<evidence type="ECO:0000313" key="2">
    <source>
        <dbReference type="Proteomes" id="UP000430345"/>
    </source>
</evidence>
<dbReference type="OrthoDB" id="104542at2"/>
<dbReference type="AlphaFoldDB" id="A0A6I1ML36"/>
<proteinExistence type="predicted"/>
<evidence type="ECO:0000313" key="1">
    <source>
        <dbReference type="EMBL" id="MPQ43684.1"/>
    </source>
</evidence>
<protein>
    <recommendedName>
        <fullName evidence="3">Trypsin-like serine protease</fullName>
    </recommendedName>
</protein>
<dbReference type="InterPro" id="IPR043504">
    <property type="entry name" value="Peptidase_S1_PA_chymotrypsin"/>
</dbReference>
<dbReference type="Proteomes" id="UP000430345">
    <property type="component" value="Unassembled WGS sequence"/>
</dbReference>
<dbReference type="EMBL" id="WHJC01000094">
    <property type="protein sequence ID" value="MPQ43684.1"/>
    <property type="molecule type" value="Genomic_DNA"/>
</dbReference>
<name>A0A6I1ML36_9CLOT</name>
<dbReference type="InterPro" id="IPR009003">
    <property type="entry name" value="Peptidase_S1_PA"/>
</dbReference>
<accession>A0A6I1ML36</accession>
<reference evidence="1 2" key="1">
    <citation type="submission" date="2019-10" db="EMBL/GenBank/DDBJ databases">
        <title>The Genome Sequence of Clostridium tarantellae Isolated from Fish Brain.</title>
        <authorList>
            <person name="Bano L."/>
            <person name="Kiel M."/>
            <person name="Sales G."/>
            <person name="Doxey A.C."/>
            <person name="Mansfield M.J."/>
            <person name="Schiavone M."/>
            <person name="Rossetto O."/>
            <person name="Pirazzini M."/>
            <person name="Dobrindt U."/>
            <person name="Montecucco C."/>
        </authorList>
    </citation>
    <scope>NUCLEOTIDE SEQUENCE [LARGE SCALE GENOMIC DNA]</scope>
    <source>
        <strain evidence="1 2">DSM 3997</strain>
    </source>
</reference>